<name>S8FI55_FOMSC</name>
<reference evidence="2 3" key="1">
    <citation type="journal article" date="2012" name="Science">
        <title>The Paleozoic origin of enzymatic lignin decomposition reconstructed from 31 fungal genomes.</title>
        <authorList>
            <person name="Floudas D."/>
            <person name="Binder M."/>
            <person name="Riley R."/>
            <person name="Barry K."/>
            <person name="Blanchette R.A."/>
            <person name="Henrissat B."/>
            <person name="Martinez A.T."/>
            <person name="Otillar R."/>
            <person name="Spatafora J.W."/>
            <person name="Yadav J.S."/>
            <person name="Aerts A."/>
            <person name="Benoit I."/>
            <person name="Boyd A."/>
            <person name="Carlson A."/>
            <person name="Copeland A."/>
            <person name="Coutinho P.M."/>
            <person name="de Vries R.P."/>
            <person name="Ferreira P."/>
            <person name="Findley K."/>
            <person name="Foster B."/>
            <person name="Gaskell J."/>
            <person name="Glotzer D."/>
            <person name="Gorecki P."/>
            <person name="Heitman J."/>
            <person name="Hesse C."/>
            <person name="Hori C."/>
            <person name="Igarashi K."/>
            <person name="Jurgens J.A."/>
            <person name="Kallen N."/>
            <person name="Kersten P."/>
            <person name="Kohler A."/>
            <person name="Kuees U."/>
            <person name="Kumar T.K.A."/>
            <person name="Kuo A."/>
            <person name="LaButti K."/>
            <person name="Larrondo L.F."/>
            <person name="Lindquist E."/>
            <person name="Ling A."/>
            <person name="Lombard V."/>
            <person name="Lucas S."/>
            <person name="Lundell T."/>
            <person name="Martin R."/>
            <person name="McLaughlin D.J."/>
            <person name="Morgenstern I."/>
            <person name="Morin E."/>
            <person name="Murat C."/>
            <person name="Nagy L.G."/>
            <person name="Nolan M."/>
            <person name="Ohm R.A."/>
            <person name="Patyshakuliyeva A."/>
            <person name="Rokas A."/>
            <person name="Ruiz-Duenas F.J."/>
            <person name="Sabat G."/>
            <person name="Salamov A."/>
            <person name="Samejima M."/>
            <person name="Schmutz J."/>
            <person name="Slot J.C."/>
            <person name="St John F."/>
            <person name="Stenlid J."/>
            <person name="Sun H."/>
            <person name="Sun S."/>
            <person name="Syed K."/>
            <person name="Tsang A."/>
            <person name="Wiebenga A."/>
            <person name="Young D."/>
            <person name="Pisabarro A."/>
            <person name="Eastwood D.C."/>
            <person name="Martin F."/>
            <person name="Cullen D."/>
            <person name="Grigoriev I.V."/>
            <person name="Hibbett D.S."/>
        </authorList>
    </citation>
    <scope>NUCLEOTIDE SEQUENCE</scope>
    <source>
        <strain evidence="3">FP-58527</strain>
    </source>
</reference>
<keyword evidence="3" id="KW-1185">Reference proteome</keyword>
<dbReference type="HOGENOM" id="CLU_2941730_0_0_1"/>
<gene>
    <name evidence="2" type="ORF">FOMPIDRAFT_1024788</name>
</gene>
<protein>
    <submittedName>
        <fullName evidence="2">Uncharacterized protein</fullName>
    </submittedName>
</protein>
<feature type="region of interest" description="Disordered" evidence="1">
    <location>
        <begin position="18"/>
        <end position="37"/>
    </location>
</feature>
<dbReference type="EMBL" id="KE504169">
    <property type="protein sequence ID" value="EPS98079.1"/>
    <property type="molecule type" value="Genomic_DNA"/>
</dbReference>
<proteinExistence type="predicted"/>
<sequence length="60" mass="6259">MRVRCAVVSAQLAPNPGALHFHGSGAPRTSTQSPSAAGVDAELRLRLPALRHFGRITAAL</sequence>
<evidence type="ECO:0000313" key="3">
    <source>
        <dbReference type="Proteomes" id="UP000015241"/>
    </source>
</evidence>
<evidence type="ECO:0000313" key="2">
    <source>
        <dbReference type="EMBL" id="EPS98079.1"/>
    </source>
</evidence>
<dbReference type="Proteomes" id="UP000015241">
    <property type="component" value="Unassembled WGS sequence"/>
</dbReference>
<evidence type="ECO:0000256" key="1">
    <source>
        <dbReference type="SAM" id="MobiDB-lite"/>
    </source>
</evidence>
<organism evidence="2 3">
    <name type="scientific">Fomitopsis schrenkii</name>
    <name type="common">Brown rot fungus</name>
    <dbReference type="NCBI Taxonomy" id="2126942"/>
    <lineage>
        <taxon>Eukaryota</taxon>
        <taxon>Fungi</taxon>
        <taxon>Dikarya</taxon>
        <taxon>Basidiomycota</taxon>
        <taxon>Agaricomycotina</taxon>
        <taxon>Agaricomycetes</taxon>
        <taxon>Polyporales</taxon>
        <taxon>Fomitopsis</taxon>
    </lineage>
</organism>
<accession>S8FI55</accession>
<dbReference type="InParanoid" id="S8FI55"/>
<dbReference type="AlphaFoldDB" id="S8FI55"/>